<evidence type="ECO:0000256" key="14">
    <source>
        <dbReference type="SAM" id="MobiDB-lite"/>
    </source>
</evidence>
<evidence type="ECO:0000259" key="15">
    <source>
        <dbReference type="PROSITE" id="PS50011"/>
    </source>
</evidence>
<dbReference type="PROSITE" id="PS00108">
    <property type="entry name" value="PROTEIN_KINASE_ST"/>
    <property type="match status" value="1"/>
</dbReference>
<keyword evidence="4" id="KW-0418">Kinase</keyword>
<feature type="cross-link" description="Glycyl lysine isopeptide (Lys-Gly) (interchain with G-Cter in SUMO2)" evidence="11">
    <location>
        <position position="149"/>
    </location>
</feature>
<keyword evidence="5 10" id="KW-0067">ATP-binding</keyword>
<evidence type="ECO:0000256" key="10">
    <source>
        <dbReference type="PIRSR" id="PIRSR630616-2"/>
    </source>
</evidence>
<comment type="similarity">
    <text evidence="13">Belongs to the protein kinase superfamily.</text>
</comment>
<dbReference type="Pfam" id="PF00069">
    <property type="entry name" value="Pkinase"/>
    <property type="match status" value="1"/>
</dbReference>
<dbReference type="PANTHER" id="PTHR24350">
    <property type="entry name" value="SERINE/THREONINE-PROTEIN KINASE IAL-RELATED"/>
    <property type="match status" value="1"/>
</dbReference>
<evidence type="ECO:0000256" key="13">
    <source>
        <dbReference type="RuleBase" id="RU000304"/>
    </source>
</evidence>
<evidence type="ECO:0000256" key="3">
    <source>
        <dbReference type="ARBA" id="ARBA00022741"/>
    </source>
</evidence>
<dbReference type="Gene3D" id="1.10.510.10">
    <property type="entry name" value="Transferase(Phosphotransferase) domain 1"/>
    <property type="match status" value="1"/>
</dbReference>
<comment type="catalytic activity">
    <reaction evidence="7">
        <text>L-seryl-[protein] + ATP = O-phospho-L-seryl-[protein] + ADP + H(+)</text>
        <dbReference type="Rhea" id="RHEA:17989"/>
        <dbReference type="Rhea" id="RHEA-COMP:9863"/>
        <dbReference type="Rhea" id="RHEA-COMP:11604"/>
        <dbReference type="ChEBI" id="CHEBI:15378"/>
        <dbReference type="ChEBI" id="CHEBI:29999"/>
        <dbReference type="ChEBI" id="CHEBI:30616"/>
        <dbReference type="ChEBI" id="CHEBI:83421"/>
        <dbReference type="ChEBI" id="CHEBI:456216"/>
        <dbReference type="EC" id="2.7.11.1"/>
    </reaction>
</comment>
<evidence type="ECO:0000256" key="6">
    <source>
        <dbReference type="ARBA" id="ARBA00047899"/>
    </source>
</evidence>
<feature type="binding site" evidence="9">
    <location>
        <position position="165"/>
    </location>
    <ligand>
        <name>Mg(2+)</name>
        <dbReference type="ChEBI" id="CHEBI:18420"/>
    </ligand>
</feature>
<evidence type="ECO:0000256" key="9">
    <source>
        <dbReference type="PIRSR" id="PIRSR000615-3"/>
    </source>
</evidence>
<dbReference type="PIRSF" id="PIRSF000615">
    <property type="entry name" value="TyrPK_CSF1-R"/>
    <property type="match status" value="1"/>
</dbReference>
<feature type="region of interest" description="Disordered" evidence="14">
    <location>
        <begin position="299"/>
        <end position="340"/>
    </location>
</feature>
<comment type="catalytic activity">
    <reaction evidence="6">
        <text>L-threonyl-[protein] + ATP = O-phospho-L-threonyl-[protein] + ADP + H(+)</text>
        <dbReference type="Rhea" id="RHEA:46608"/>
        <dbReference type="Rhea" id="RHEA-COMP:11060"/>
        <dbReference type="Rhea" id="RHEA-COMP:11605"/>
        <dbReference type="ChEBI" id="CHEBI:15378"/>
        <dbReference type="ChEBI" id="CHEBI:30013"/>
        <dbReference type="ChEBI" id="CHEBI:30616"/>
        <dbReference type="ChEBI" id="CHEBI:61977"/>
        <dbReference type="ChEBI" id="CHEBI:456216"/>
        <dbReference type="EC" id="2.7.11.1"/>
    </reaction>
</comment>
<evidence type="ECO:0000313" key="16">
    <source>
        <dbReference type="EMBL" id="EFP10278.1"/>
    </source>
</evidence>
<keyword evidence="17" id="KW-1185">Reference proteome</keyword>
<evidence type="ECO:0000313" key="17">
    <source>
        <dbReference type="Proteomes" id="UP000008281"/>
    </source>
</evidence>
<proteinExistence type="inferred from homology"/>
<feature type="domain" description="Protein kinase" evidence="15">
    <location>
        <begin position="26"/>
        <end position="272"/>
    </location>
</feature>
<keyword evidence="2" id="KW-0808">Transferase</keyword>
<evidence type="ECO:0000256" key="5">
    <source>
        <dbReference type="ARBA" id="ARBA00022840"/>
    </source>
</evidence>
<dbReference type="GO" id="GO:0046872">
    <property type="term" value="F:metal ion binding"/>
    <property type="evidence" value="ECO:0007669"/>
    <property type="project" value="UniProtKB-KW"/>
</dbReference>
<evidence type="ECO:0000256" key="11">
    <source>
        <dbReference type="PIRSR" id="PIRSR630616-3"/>
    </source>
</evidence>
<keyword evidence="9" id="KW-0460">Magnesium</keyword>
<dbReference type="GO" id="GO:0005524">
    <property type="term" value="F:ATP binding"/>
    <property type="evidence" value="ECO:0007669"/>
    <property type="project" value="UniProtKB-UniRule"/>
</dbReference>
<name>E3NN81_CAERE</name>
<dbReference type="InParanoid" id="E3NN81"/>
<dbReference type="PROSITE" id="PS50011">
    <property type="entry name" value="PROTEIN_KINASE_DOM"/>
    <property type="match status" value="1"/>
</dbReference>
<evidence type="ECO:0000256" key="8">
    <source>
        <dbReference type="PIRSR" id="PIRSR000615-1"/>
    </source>
</evidence>
<feature type="binding site" evidence="10">
    <location>
        <position position="165"/>
    </location>
    <ligand>
        <name>ATP</name>
        <dbReference type="ChEBI" id="CHEBI:30616"/>
    </ligand>
</feature>
<dbReference type="Proteomes" id="UP000008281">
    <property type="component" value="Unassembled WGS sequence"/>
</dbReference>
<dbReference type="InterPro" id="IPR008271">
    <property type="entry name" value="Ser/Thr_kinase_AS"/>
</dbReference>
<dbReference type="InterPro" id="IPR030616">
    <property type="entry name" value="Aur-like"/>
</dbReference>
<dbReference type="HOGENOM" id="CLU_000288_63_0_1"/>
<dbReference type="OrthoDB" id="248923at2759"/>
<feature type="binding site" evidence="9">
    <location>
        <position position="152"/>
    </location>
    <ligand>
        <name>Mg(2+)</name>
        <dbReference type="ChEBI" id="CHEBI:18420"/>
    </ligand>
</feature>
<sequence>MVCLEHLKNAGSPEDRQHSQFSENNLIISKQIGKGVFGAVFIGQTSANTTKVAVKRMLNPRKEFQKYAQLMEARIHMLCNNKNIVPLYGYFQTDQYFHVVMPFYVKGSLSTYMDKKYSIDRIESAKISYEILNALVFLHSKKIVHRDLKPKNVLIGEDEEMRVSDFGLAEFQKRIEGKCGTLNYMAPEVIKCQQQSYSVDVWSSGCIVFEMLTGQYAFNDEDDGCLEKKICSGSYKIHDKIPISATTLISECLQKIPSQRPSTKTLFFHTWIIDTTEEAEKKRKMEDINKVLGKNALKSDTANQWKRNNKSAMKDSGKVESSDAGRKTTLRNKPKIDYKE</sequence>
<keyword evidence="3 10" id="KW-0547">Nucleotide-binding</keyword>
<keyword evidence="9" id="KW-0479">Metal-binding</keyword>
<dbReference type="GO" id="GO:0006950">
    <property type="term" value="P:response to stress"/>
    <property type="evidence" value="ECO:0007669"/>
    <property type="project" value="UniProtKB-ARBA"/>
</dbReference>
<dbReference type="STRING" id="31234.E3NN81"/>
<dbReference type="InterPro" id="IPR001245">
    <property type="entry name" value="Ser-Thr/Tyr_kinase_cat_dom"/>
</dbReference>
<dbReference type="PROSITE" id="PS00107">
    <property type="entry name" value="PROTEIN_KINASE_ATP"/>
    <property type="match status" value="1"/>
</dbReference>
<accession>E3NN81</accession>
<dbReference type="EMBL" id="DS269174">
    <property type="protein sequence ID" value="EFP10278.1"/>
    <property type="molecule type" value="Genomic_DNA"/>
</dbReference>
<evidence type="ECO:0000256" key="1">
    <source>
        <dbReference type="ARBA" id="ARBA00022527"/>
    </source>
</evidence>
<dbReference type="GO" id="GO:0004674">
    <property type="term" value="F:protein serine/threonine kinase activity"/>
    <property type="evidence" value="ECO:0007669"/>
    <property type="project" value="UniProtKB-KW"/>
</dbReference>
<protein>
    <recommendedName>
        <fullName evidence="15">Protein kinase domain-containing protein</fullName>
    </recommendedName>
</protein>
<evidence type="ECO:0000256" key="4">
    <source>
        <dbReference type="ARBA" id="ARBA00022777"/>
    </source>
</evidence>
<feature type="binding site" evidence="10 12">
    <location>
        <position position="55"/>
    </location>
    <ligand>
        <name>ATP</name>
        <dbReference type="ChEBI" id="CHEBI:30616"/>
    </ligand>
</feature>
<gene>
    <name evidence="16" type="ORF">CRE_31579</name>
</gene>
<keyword evidence="1 13" id="KW-0723">Serine/threonine-protein kinase</keyword>
<dbReference type="InterPro" id="IPR017441">
    <property type="entry name" value="Protein_kinase_ATP_BS"/>
</dbReference>
<evidence type="ECO:0000256" key="7">
    <source>
        <dbReference type="ARBA" id="ARBA00048679"/>
    </source>
</evidence>
<dbReference type="eggNOG" id="KOG0580">
    <property type="taxonomic scope" value="Eukaryota"/>
</dbReference>
<organism evidence="17">
    <name type="scientific">Caenorhabditis remanei</name>
    <name type="common">Caenorhabditis vulgaris</name>
    <dbReference type="NCBI Taxonomy" id="31234"/>
    <lineage>
        <taxon>Eukaryota</taxon>
        <taxon>Metazoa</taxon>
        <taxon>Ecdysozoa</taxon>
        <taxon>Nematoda</taxon>
        <taxon>Chromadorea</taxon>
        <taxon>Rhabditida</taxon>
        <taxon>Rhabditina</taxon>
        <taxon>Rhabditomorpha</taxon>
        <taxon>Rhabditoidea</taxon>
        <taxon>Rhabditidae</taxon>
        <taxon>Peloderinae</taxon>
        <taxon>Caenorhabditis</taxon>
    </lineage>
</organism>
<dbReference type="SMART" id="SM00220">
    <property type="entry name" value="S_TKc"/>
    <property type="match status" value="1"/>
</dbReference>
<dbReference type="InterPro" id="IPR011009">
    <property type="entry name" value="Kinase-like_dom_sf"/>
</dbReference>
<reference evidence="16" key="1">
    <citation type="submission" date="2007-07" db="EMBL/GenBank/DDBJ databases">
        <title>PCAP assembly of the Caenorhabditis remanei genome.</title>
        <authorList>
            <consortium name="The Caenorhabditis remanei Sequencing Consortium"/>
            <person name="Wilson R.K."/>
        </authorList>
    </citation>
    <scope>NUCLEOTIDE SEQUENCE [LARGE SCALE GENOMIC DNA]</scope>
    <source>
        <strain evidence="16">PB4641</strain>
    </source>
</reference>
<feature type="compositionally biased region" description="Basic and acidic residues" evidence="14">
    <location>
        <begin position="312"/>
        <end position="326"/>
    </location>
</feature>
<dbReference type="InterPro" id="IPR000719">
    <property type="entry name" value="Prot_kinase_dom"/>
</dbReference>
<evidence type="ECO:0000256" key="2">
    <source>
        <dbReference type="ARBA" id="ARBA00022679"/>
    </source>
</evidence>
<feature type="active site" description="Proton acceptor" evidence="8">
    <location>
        <position position="147"/>
    </location>
</feature>
<dbReference type="AlphaFoldDB" id="E3NN81"/>
<dbReference type="SUPFAM" id="SSF56112">
    <property type="entry name" value="Protein kinase-like (PK-like)"/>
    <property type="match status" value="1"/>
</dbReference>
<dbReference type="PRINTS" id="PR00109">
    <property type="entry name" value="TYRKINASE"/>
</dbReference>
<evidence type="ECO:0000256" key="12">
    <source>
        <dbReference type="PROSITE-ProRule" id="PRU10141"/>
    </source>
</evidence>